<dbReference type="EMBL" id="BAABBI010000006">
    <property type="protein sequence ID" value="GAA3791802.1"/>
    <property type="molecule type" value="Genomic_DNA"/>
</dbReference>
<name>A0ABP7HLJ2_9FLAO</name>
<keyword evidence="3" id="KW-1185">Reference proteome</keyword>
<evidence type="ECO:0008006" key="4">
    <source>
        <dbReference type="Google" id="ProtNLM"/>
    </source>
</evidence>
<dbReference type="Proteomes" id="UP001501456">
    <property type="component" value="Unassembled WGS sequence"/>
</dbReference>
<feature type="transmembrane region" description="Helical" evidence="1">
    <location>
        <begin position="20"/>
        <end position="39"/>
    </location>
</feature>
<evidence type="ECO:0000256" key="1">
    <source>
        <dbReference type="SAM" id="Phobius"/>
    </source>
</evidence>
<sequence>MHKTLKSKILKSIKDKRINIFFLFLVLSFFILVITKLSATYTNTIMFLLKTEHVPSEEVIVSDKSHKLNITLKSQGFNLIKYYFKTPELAIDFSKNINKTDSLYIWNKSSGYTNLASQFDKNEEIINVTPDTLRFRYDVNAVKKVPVKLHTDIRFNQGYDLLDGFSVKPDSITIIGPHVIVDKINYINTDTLKLKKVKSNINSILNLKLPNTLNELKFSDKQVSLKASVSKFTEGIMKVPVIITNVPDSISVKYFPKKIALTYYTSLSNFNNIKIEDFEVVCDFSKLVKGQSYLHPEVTKIPKSVKNVKINQQQIEFIITE</sequence>
<accession>A0ABP7HLJ2</accession>
<keyword evidence="1" id="KW-0472">Membrane</keyword>
<keyword evidence="1" id="KW-1133">Transmembrane helix</keyword>
<evidence type="ECO:0000313" key="3">
    <source>
        <dbReference type="Proteomes" id="UP001501456"/>
    </source>
</evidence>
<dbReference type="PANTHER" id="PTHR37804:SF1">
    <property type="entry name" value="CDAA REGULATORY PROTEIN CDAR"/>
    <property type="match status" value="1"/>
</dbReference>
<dbReference type="InterPro" id="IPR053154">
    <property type="entry name" value="c-di-AMP_regulator"/>
</dbReference>
<dbReference type="InterPro" id="IPR012505">
    <property type="entry name" value="YbbR"/>
</dbReference>
<gene>
    <name evidence="2" type="ORF">GCM10022271_25270</name>
</gene>
<dbReference type="Pfam" id="PF07949">
    <property type="entry name" value="YbbR"/>
    <property type="match status" value="1"/>
</dbReference>
<dbReference type="Gene3D" id="2.170.120.30">
    <property type="match status" value="1"/>
</dbReference>
<keyword evidence="1" id="KW-0812">Transmembrane</keyword>
<evidence type="ECO:0000313" key="2">
    <source>
        <dbReference type="EMBL" id="GAA3791802.1"/>
    </source>
</evidence>
<reference evidence="3" key="1">
    <citation type="journal article" date="2019" name="Int. J. Syst. Evol. Microbiol.">
        <title>The Global Catalogue of Microorganisms (GCM) 10K type strain sequencing project: providing services to taxonomists for standard genome sequencing and annotation.</title>
        <authorList>
            <consortium name="The Broad Institute Genomics Platform"/>
            <consortium name="The Broad Institute Genome Sequencing Center for Infectious Disease"/>
            <person name="Wu L."/>
            <person name="Ma J."/>
        </authorList>
    </citation>
    <scope>NUCLEOTIDE SEQUENCE [LARGE SCALE GENOMIC DNA]</scope>
    <source>
        <strain evidence="3">JCM 17525</strain>
    </source>
</reference>
<protein>
    <recommendedName>
        <fullName evidence="4">YbbR-like domain-containing protein</fullName>
    </recommendedName>
</protein>
<dbReference type="Gene3D" id="2.170.120.40">
    <property type="entry name" value="YbbR-like domain"/>
    <property type="match status" value="1"/>
</dbReference>
<comment type="caution">
    <text evidence="2">The sequence shown here is derived from an EMBL/GenBank/DDBJ whole genome shotgun (WGS) entry which is preliminary data.</text>
</comment>
<proteinExistence type="predicted"/>
<organism evidence="2 3">
    <name type="scientific">Corallibacter vietnamensis</name>
    <dbReference type="NCBI Taxonomy" id="904130"/>
    <lineage>
        <taxon>Bacteria</taxon>
        <taxon>Pseudomonadati</taxon>
        <taxon>Bacteroidota</taxon>
        <taxon>Flavobacteriia</taxon>
        <taxon>Flavobacteriales</taxon>
        <taxon>Flavobacteriaceae</taxon>
        <taxon>Corallibacter</taxon>
    </lineage>
</organism>
<dbReference type="PANTHER" id="PTHR37804">
    <property type="entry name" value="CDAA REGULATORY PROTEIN CDAR"/>
    <property type="match status" value="1"/>
</dbReference>